<dbReference type="InterPro" id="IPR053772">
    <property type="entry name" value="At1g61320/At1g61330-like"/>
</dbReference>
<keyword evidence="3" id="KW-1185">Reference proteome</keyword>
<name>A0AAD4P8C9_PERFH</name>
<evidence type="ECO:0000259" key="1">
    <source>
        <dbReference type="Pfam" id="PF24758"/>
    </source>
</evidence>
<dbReference type="PANTHER" id="PTHR34145">
    <property type="entry name" value="OS02G0105600 PROTEIN"/>
    <property type="match status" value="1"/>
</dbReference>
<dbReference type="SUPFAM" id="SSF52047">
    <property type="entry name" value="RNI-like"/>
    <property type="match status" value="1"/>
</dbReference>
<organism evidence="2 3">
    <name type="scientific">Perilla frutescens var. hirtella</name>
    <name type="common">Perilla citriodora</name>
    <name type="synonym">Perilla setoyensis</name>
    <dbReference type="NCBI Taxonomy" id="608512"/>
    <lineage>
        <taxon>Eukaryota</taxon>
        <taxon>Viridiplantae</taxon>
        <taxon>Streptophyta</taxon>
        <taxon>Embryophyta</taxon>
        <taxon>Tracheophyta</taxon>
        <taxon>Spermatophyta</taxon>
        <taxon>Magnoliopsida</taxon>
        <taxon>eudicotyledons</taxon>
        <taxon>Gunneridae</taxon>
        <taxon>Pentapetalae</taxon>
        <taxon>asterids</taxon>
        <taxon>lamiids</taxon>
        <taxon>Lamiales</taxon>
        <taxon>Lamiaceae</taxon>
        <taxon>Nepetoideae</taxon>
        <taxon>Elsholtzieae</taxon>
        <taxon>Perilla</taxon>
    </lineage>
</organism>
<dbReference type="EMBL" id="SDAM02000099">
    <property type="protein sequence ID" value="KAH6830573.1"/>
    <property type="molecule type" value="Genomic_DNA"/>
</dbReference>
<dbReference type="PANTHER" id="PTHR34145:SF28">
    <property type="entry name" value="F-BOX DOMAIN-CONTAINING PROTEIN"/>
    <property type="match status" value="1"/>
</dbReference>
<sequence length="181" mass="20862">MDYVEESINNVNRIDRLNLVVKFSRLNRQEGDANIERWLNYAINNNVKELFLSYHTNPRFRNGWRYVLPDSLYRSTSLETLDLFGCQFKQPRSDSGIRFSLKKLGLSRVFIDQETLQTVVSSCDFLEQLCIESCQGFEVVRVAGHKLEVVDLYLDRDKVQIVAVSAPNLRLLSYGGGFEGV</sequence>
<reference evidence="2 3" key="1">
    <citation type="journal article" date="2021" name="Nat. Commun.">
        <title>Incipient diploidization of the medicinal plant Perilla within 10,000 years.</title>
        <authorList>
            <person name="Zhang Y."/>
            <person name="Shen Q."/>
            <person name="Leng L."/>
            <person name="Zhang D."/>
            <person name="Chen S."/>
            <person name="Shi Y."/>
            <person name="Ning Z."/>
            <person name="Chen S."/>
        </authorList>
    </citation>
    <scope>NUCLEOTIDE SEQUENCE [LARGE SCALE GENOMIC DNA]</scope>
    <source>
        <strain evidence="3">cv. PC099</strain>
    </source>
</reference>
<proteinExistence type="predicted"/>
<protein>
    <recommendedName>
        <fullName evidence="1">F-box/LRR-repeat protein 15/At3g58940/PEG3-like LRR domain-containing protein</fullName>
    </recommendedName>
</protein>
<dbReference type="Pfam" id="PF24758">
    <property type="entry name" value="LRR_At5g56370"/>
    <property type="match status" value="1"/>
</dbReference>
<dbReference type="Gene3D" id="3.80.10.10">
    <property type="entry name" value="Ribonuclease Inhibitor"/>
    <property type="match status" value="1"/>
</dbReference>
<evidence type="ECO:0000313" key="3">
    <source>
        <dbReference type="Proteomes" id="UP001190926"/>
    </source>
</evidence>
<comment type="caution">
    <text evidence="2">The sequence shown here is derived from an EMBL/GenBank/DDBJ whole genome shotgun (WGS) entry which is preliminary data.</text>
</comment>
<feature type="domain" description="F-box/LRR-repeat protein 15/At3g58940/PEG3-like LRR" evidence="1">
    <location>
        <begin position="36"/>
        <end position="172"/>
    </location>
</feature>
<dbReference type="AlphaFoldDB" id="A0AAD4P8C9"/>
<dbReference type="InterPro" id="IPR032675">
    <property type="entry name" value="LRR_dom_sf"/>
</dbReference>
<dbReference type="InterPro" id="IPR055411">
    <property type="entry name" value="LRR_FXL15/At3g58940/PEG3-like"/>
</dbReference>
<evidence type="ECO:0000313" key="2">
    <source>
        <dbReference type="EMBL" id="KAH6830573.1"/>
    </source>
</evidence>
<gene>
    <name evidence="2" type="ORF">C2S53_015324</name>
</gene>
<dbReference type="Proteomes" id="UP001190926">
    <property type="component" value="Unassembled WGS sequence"/>
</dbReference>
<accession>A0AAD4P8C9</accession>